<evidence type="ECO:0000256" key="1">
    <source>
        <dbReference type="SAM" id="MobiDB-lite"/>
    </source>
</evidence>
<dbReference type="Proteomes" id="UP001299970">
    <property type="component" value="Unassembled WGS sequence"/>
</dbReference>
<feature type="region of interest" description="Disordered" evidence="1">
    <location>
        <begin position="716"/>
        <end position="745"/>
    </location>
</feature>
<dbReference type="PANTHER" id="PTHR47691:SF3">
    <property type="entry name" value="HTH-TYPE TRANSCRIPTIONAL REGULATOR RV0890C-RELATED"/>
    <property type="match status" value="1"/>
</dbReference>
<proteinExistence type="predicted"/>
<comment type="caution">
    <text evidence="3">The sequence shown here is derived from an EMBL/GenBank/DDBJ whole genome shotgun (WGS) entry which is preliminary data.</text>
</comment>
<evidence type="ECO:0000313" key="3">
    <source>
        <dbReference type="EMBL" id="MCH6171671.1"/>
    </source>
</evidence>
<dbReference type="PRINTS" id="PR00038">
    <property type="entry name" value="HTHLUXR"/>
</dbReference>
<dbReference type="InterPro" id="IPR002182">
    <property type="entry name" value="NB-ARC"/>
</dbReference>
<dbReference type="RefSeq" id="WP_241042475.1">
    <property type="nucleotide sequence ID" value="NZ_BAAAJF010000005.1"/>
</dbReference>
<dbReference type="InterPro" id="IPR011990">
    <property type="entry name" value="TPR-like_helical_dom_sf"/>
</dbReference>
<organism evidence="3 4">
    <name type="scientific">Pseudonocardia alaniniphila</name>
    <dbReference type="NCBI Taxonomy" id="75291"/>
    <lineage>
        <taxon>Bacteria</taxon>
        <taxon>Bacillati</taxon>
        <taxon>Actinomycetota</taxon>
        <taxon>Actinomycetes</taxon>
        <taxon>Pseudonocardiales</taxon>
        <taxon>Pseudonocardiaceae</taxon>
        <taxon>Pseudonocardia</taxon>
    </lineage>
</organism>
<dbReference type="SMART" id="SM00421">
    <property type="entry name" value="HTH_LUXR"/>
    <property type="match status" value="1"/>
</dbReference>
<sequence>MPEHPSAGLSEQHDGALRCRGAEGNLPIELTSFVGRHNELAEARRLLGSARLVTLTGIGGVGKTRLALRAAEKVRHAFPDGVWLVELGELSDASLLVDVVAGTLGVRAPAGRPLEDALVDVLADTGCLLVLDNCEQVVEAVAALSERVLRRCRRVRILCTSREELRTDGEVLLRVPPLTVPGGAGDAKLTGLSQSDAVTLFVDRATVAVAGFTLTDGNAATVADICRRLDGLPLAIELAAARLRTLSPAQILERLADRFALLTQRGRGAPTRQQTLRLCMDWSHDLCSPPEQLVWSRLSYFAGSMDIDAITAVCEDAVEAMCERDTGGPNELLDIVTSLVEKSILVREDSGSAPVRFRMLETSREYGRERSRARGDEHDVHERLSRWYEDLAVAARDQWIGPGQLGWIARIEREQSNFRYVLDYCALENPRRGLRTAAALFPFWNSRALFSEGRHWLDRLLAQAGAEVSGEVTMALYADIVLTASQGDLDAADVLVARAREIAESSGDPTAPGIVALADGTAALFRAECGRAQTHLEDAVRVLRADEAPDVLRLSALVLLAFSHELQSAGHRAIRYFEDALEISRARGESVYRSYILWGMGVSLWRSGRREDARARLHQGLRIADDVGHSLVAASCLDTLAWIATEEGDARRAAVLLGAADALSRRSESITTFLPALLVHHRDCEQSIQRTLGERAYAAAYRRGAELASSRDVTAALASTAPPSPGSAASTPAPASLPTGSADNPLTRRESEVAALIGRGLTNRAIAEELVISQRTVHGHVEHILAKLNFSSRVQIAAWVVTHRASA</sequence>
<dbReference type="Gene3D" id="1.25.40.10">
    <property type="entry name" value="Tetratricopeptide repeat domain"/>
    <property type="match status" value="1"/>
</dbReference>
<dbReference type="SUPFAM" id="SSF46894">
    <property type="entry name" value="C-terminal effector domain of the bipartite response regulators"/>
    <property type="match status" value="1"/>
</dbReference>
<name>A0ABS9TT54_9PSEU</name>
<dbReference type="InterPro" id="IPR016032">
    <property type="entry name" value="Sig_transdc_resp-reg_C-effctor"/>
</dbReference>
<dbReference type="SUPFAM" id="SSF52540">
    <property type="entry name" value="P-loop containing nucleoside triphosphate hydrolases"/>
    <property type="match status" value="1"/>
</dbReference>
<dbReference type="CDD" id="cd06170">
    <property type="entry name" value="LuxR_C_like"/>
    <property type="match status" value="1"/>
</dbReference>
<accession>A0ABS9TT54</accession>
<dbReference type="PANTHER" id="PTHR47691">
    <property type="entry name" value="REGULATOR-RELATED"/>
    <property type="match status" value="1"/>
</dbReference>
<dbReference type="Pfam" id="PF00196">
    <property type="entry name" value="GerE"/>
    <property type="match status" value="1"/>
</dbReference>
<dbReference type="InterPro" id="IPR036388">
    <property type="entry name" value="WH-like_DNA-bd_sf"/>
</dbReference>
<reference evidence="3 4" key="1">
    <citation type="submission" date="2022-03" db="EMBL/GenBank/DDBJ databases">
        <title>Pseudonocardia alaer sp. nov., a novel actinomycete isolated from reed forest soil.</title>
        <authorList>
            <person name="Wang L."/>
        </authorList>
    </citation>
    <scope>NUCLEOTIDE SEQUENCE [LARGE SCALE GENOMIC DNA]</scope>
    <source>
        <strain evidence="3 4">Y-16303</strain>
    </source>
</reference>
<dbReference type="Gene3D" id="3.40.50.300">
    <property type="entry name" value="P-loop containing nucleotide triphosphate hydrolases"/>
    <property type="match status" value="1"/>
</dbReference>
<dbReference type="PROSITE" id="PS50043">
    <property type="entry name" value="HTH_LUXR_2"/>
    <property type="match status" value="1"/>
</dbReference>
<evidence type="ECO:0000313" key="4">
    <source>
        <dbReference type="Proteomes" id="UP001299970"/>
    </source>
</evidence>
<keyword evidence="4" id="KW-1185">Reference proteome</keyword>
<gene>
    <name evidence="3" type="ORF">MMF94_38795</name>
</gene>
<dbReference type="Gene3D" id="1.10.10.10">
    <property type="entry name" value="Winged helix-like DNA-binding domain superfamily/Winged helix DNA-binding domain"/>
    <property type="match status" value="1"/>
</dbReference>
<feature type="compositionally biased region" description="Low complexity" evidence="1">
    <location>
        <begin position="716"/>
        <end position="742"/>
    </location>
</feature>
<feature type="domain" description="HTH luxR-type" evidence="2">
    <location>
        <begin position="739"/>
        <end position="804"/>
    </location>
</feature>
<evidence type="ECO:0000259" key="2">
    <source>
        <dbReference type="PROSITE" id="PS50043"/>
    </source>
</evidence>
<dbReference type="Pfam" id="PF00931">
    <property type="entry name" value="NB-ARC"/>
    <property type="match status" value="1"/>
</dbReference>
<dbReference type="PROSITE" id="PS00622">
    <property type="entry name" value="HTH_LUXR_1"/>
    <property type="match status" value="1"/>
</dbReference>
<protein>
    <submittedName>
        <fullName evidence="3">LuxR C-terminal-related transcriptional regulator</fullName>
    </submittedName>
</protein>
<dbReference type="InterPro" id="IPR027417">
    <property type="entry name" value="P-loop_NTPase"/>
</dbReference>
<dbReference type="SUPFAM" id="SSF48452">
    <property type="entry name" value="TPR-like"/>
    <property type="match status" value="1"/>
</dbReference>
<dbReference type="InterPro" id="IPR000792">
    <property type="entry name" value="Tscrpt_reg_LuxR_C"/>
</dbReference>
<dbReference type="PRINTS" id="PR00364">
    <property type="entry name" value="DISEASERSIST"/>
</dbReference>
<dbReference type="EMBL" id="JAKXMK010000047">
    <property type="protein sequence ID" value="MCH6171671.1"/>
    <property type="molecule type" value="Genomic_DNA"/>
</dbReference>